<sequence length="129" mass="14492">MGVIDRYHGYRVKDPCVSEWVLPYHEFTAFYLRASGGAGKPRTYRSDGFSHVAPKRPMTTLVAAYHSSLGPHRFIRWMLGLSPRRRNRVTMPHVKLRYNTLFALIQLTPTRPGGASQLGGVRPAGVNPS</sequence>
<accession>A0A1W0X2V8</accession>
<proteinExistence type="predicted"/>
<dbReference type="AlphaFoldDB" id="A0A1W0X2V8"/>
<comment type="caution">
    <text evidence="1">The sequence shown here is derived from an EMBL/GenBank/DDBJ whole genome shotgun (WGS) entry which is preliminary data.</text>
</comment>
<dbReference type="Proteomes" id="UP000192578">
    <property type="component" value="Unassembled WGS sequence"/>
</dbReference>
<gene>
    <name evidence="1" type="ORF">BV898_04259</name>
</gene>
<name>A0A1W0X2V8_HYPEX</name>
<evidence type="ECO:0000313" key="1">
    <source>
        <dbReference type="EMBL" id="OQV21684.1"/>
    </source>
</evidence>
<dbReference type="EMBL" id="MTYJ01000021">
    <property type="protein sequence ID" value="OQV21684.1"/>
    <property type="molecule type" value="Genomic_DNA"/>
</dbReference>
<organism evidence="1 2">
    <name type="scientific">Hypsibius exemplaris</name>
    <name type="common">Freshwater tardigrade</name>
    <dbReference type="NCBI Taxonomy" id="2072580"/>
    <lineage>
        <taxon>Eukaryota</taxon>
        <taxon>Metazoa</taxon>
        <taxon>Ecdysozoa</taxon>
        <taxon>Tardigrada</taxon>
        <taxon>Eutardigrada</taxon>
        <taxon>Parachela</taxon>
        <taxon>Hypsibioidea</taxon>
        <taxon>Hypsibiidae</taxon>
        <taxon>Hypsibius</taxon>
    </lineage>
</organism>
<reference evidence="2" key="1">
    <citation type="submission" date="2017-01" db="EMBL/GenBank/DDBJ databases">
        <title>Comparative genomics of anhydrobiosis in the tardigrade Hypsibius dujardini.</title>
        <authorList>
            <person name="Yoshida Y."/>
            <person name="Koutsovoulos G."/>
            <person name="Laetsch D."/>
            <person name="Stevens L."/>
            <person name="Kumar S."/>
            <person name="Horikawa D."/>
            <person name="Ishino K."/>
            <person name="Komine S."/>
            <person name="Tomita M."/>
            <person name="Blaxter M."/>
            <person name="Arakawa K."/>
        </authorList>
    </citation>
    <scope>NUCLEOTIDE SEQUENCE [LARGE SCALE GENOMIC DNA]</scope>
    <source>
        <strain evidence="2">Z151</strain>
    </source>
</reference>
<evidence type="ECO:0000313" key="2">
    <source>
        <dbReference type="Proteomes" id="UP000192578"/>
    </source>
</evidence>
<protein>
    <submittedName>
        <fullName evidence="1">Uncharacterized protein</fullName>
    </submittedName>
</protein>
<keyword evidence="2" id="KW-1185">Reference proteome</keyword>